<feature type="compositionally biased region" description="Low complexity" evidence="1">
    <location>
        <begin position="137"/>
        <end position="162"/>
    </location>
</feature>
<gene>
    <name evidence="4" type="ORF">LK07_09060</name>
</gene>
<evidence type="ECO:0000256" key="2">
    <source>
        <dbReference type="SAM" id="Phobius"/>
    </source>
</evidence>
<dbReference type="KEGG" id="splu:LK06_007960"/>
<keyword evidence="2" id="KW-0812">Transmembrane</keyword>
<dbReference type="EMBL" id="CP022433">
    <property type="protein sequence ID" value="ASN24163.1"/>
    <property type="molecule type" value="Genomic_DNA"/>
</dbReference>
<evidence type="ECO:0000256" key="1">
    <source>
        <dbReference type="SAM" id="MobiDB-lite"/>
    </source>
</evidence>
<keyword evidence="5" id="KW-1185">Reference proteome</keyword>
<name>A0A221NVX8_9ACTN</name>
<evidence type="ECO:0000313" key="4">
    <source>
        <dbReference type="EMBL" id="ASN24163.1"/>
    </source>
</evidence>
<proteinExistence type="predicted"/>
<sequence length="351" mass="34218">MTGGVTGGLIGVATVTAGYLLAGRLRCRIRAPRTGREVVDALWATCTAGAAVLMLLGAGALGFVAPGPGRLLHTLACSRADLLLVPAGLLLGTGEFAAACLLAVVTADAVALLRARVRRRPRMPGRAGTARGGPRSGSGTRAPSWSGRLGPRSGAASPPGSAGDDGAGPGSGRPSGSGVGPGVRRPFRAGAEGRAPLGPAPGSGALAAGGGAEGRGRSPSAGRVMASASSGGSNWLGLARTSWAGRVRGLAGTLPWPALVAVLAAQPLVEELALRGGLVLALKPLGAVAGLLAAAVATLLVGSLPAVRRSGPAAVTGVAVIATVNSLLFLHTPDVLASAAAQWSFFLLAGA</sequence>
<dbReference type="RefSeq" id="WP_052270116.1">
    <property type="nucleotide sequence ID" value="NZ_CP021080.1"/>
</dbReference>
<dbReference type="Pfam" id="PF02517">
    <property type="entry name" value="Rce1-like"/>
    <property type="match status" value="1"/>
</dbReference>
<feature type="transmembrane region" description="Helical" evidence="2">
    <location>
        <begin position="250"/>
        <end position="269"/>
    </location>
</feature>
<accession>A0A221NVX8</accession>
<feature type="compositionally biased region" description="Low complexity" evidence="1">
    <location>
        <begin position="182"/>
        <end position="206"/>
    </location>
</feature>
<dbReference type="AlphaFoldDB" id="A0A221NVX8"/>
<evidence type="ECO:0000313" key="5">
    <source>
        <dbReference type="Proteomes" id="UP000031501"/>
    </source>
</evidence>
<feature type="domain" description="CAAX prenyl protease 2/Lysostaphin resistance protein A-like" evidence="3">
    <location>
        <begin position="255"/>
        <end position="343"/>
    </location>
</feature>
<protein>
    <recommendedName>
        <fullName evidence="3">CAAX prenyl protease 2/Lysostaphin resistance protein A-like domain-containing protein</fullName>
    </recommendedName>
</protein>
<evidence type="ECO:0000259" key="3">
    <source>
        <dbReference type="Pfam" id="PF02517"/>
    </source>
</evidence>
<dbReference type="InterPro" id="IPR003675">
    <property type="entry name" value="Rce1/LyrA-like_dom"/>
</dbReference>
<keyword evidence="2" id="KW-1133">Transmembrane helix</keyword>
<feature type="compositionally biased region" description="Gly residues" evidence="1">
    <location>
        <begin position="163"/>
        <end position="181"/>
    </location>
</feature>
<feature type="transmembrane region" description="Helical" evidence="2">
    <location>
        <begin position="42"/>
        <end position="65"/>
    </location>
</feature>
<feature type="transmembrane region" description="Helical" evidence="2">
    <location>
        <begin position="85"/>
        <end position="113"/>
    </location>
</feature>
<keyword evidence="2" id="KW-0472">Membrane</keyword>
<dbReference type="Proteomes" id="UP000031501">
    <property type="component" value="Chromosome"/>
</dbReference>
<feature type="transmembrane region" description="Helical" evidence="2">
    <location>
        <begin position="6"/>
        <end position="22"/>
    </location>
</feature>
<feature type="transmembrane region" description="Helical" evidence="2">
    <location>
        <begin position="313"/>
        <end position="330"/>
    </location>
</feature>
<organism evidence="4 5">
    <name type="scientific">Streptomyces pluripotens</name>
    <dbReference type="NCBI Taxonomy" id="1355015"/>
    <lineage>
        <taxon>Bacteria</taxon>
        <taxon>Bacillati</taxon>
        <taxon>Actinomycetota</taxon>
        <taxon>Actinomycetes</taxon>
        <taxon>Kitasatosporales</taxon>
        <taxon>Streptomycetaceae</taxon>
        <taxon>Streptomyces</taxon>
    </lineage>
</organism>
<feature type="transmembrane region" description="Helical" evidence="2">
    <location>
        <begin position="281"/>
        <end position="301"/>
    </location>
</feature>
<feature type="region of interest" description="Disordered" evidence="1">
    <location>
        <begin position="122"/>
        <end position="232"/>
    </location>
</feature>
<reference evidence="4 5" key="1">
    <citation type="submission" date="2017-07" db="EMBL/GenBank/DDBJ databases">
        <title>Genome sequence of Streptomyces pluripotens MUSC 137T.</title>
        <authorList>
            <person name="Ser H.-L."/>
            <person name="Lee L.-H."/>
        </authorList>
    </citation>
    <scope>NUCLEOTIDE SEQUENCE [LARGE SCALE GENOMIC DNA]</scope>
    <source>
        <strain evidence="4 5">MUSC 137</strain>
    </source>
</reference>